<gene>
    <name evidence="1" type="ORF">AVDCRST_MAG94-4264</name>
</gene>
<dbReference type="EMBL" id="CADCTY010001484">
    <property type="protein sequence ID" value="CAA9372485.1"/>
    <property type="molecule type" value="Genomic_DNA"/>
</dbReference>
<name>A0A6J4N072_9CYAN</name>
<sequence length="194" mass="22789">MNPGDSQLSFLPQPNQNQSLRFRSQEPQLELGIDRLQQWQQQIANYQQQVRIAPATQGNLFAIANSHVDPELIDPFTLTRSSFQFYTWPSSRHADEPVIYFVFDDQVPLLLYIGQAVKAHQRWAGVHDCKEYVDNYICANYQHQQKTAVCTAFWWNTPSAFKPRLQLEAKLIAKWRSPFNKENRKYWPTPFTQK</sequence>
<reference evidence="1" key="1">
    <citation type="submission" date="2020-02" db="EMBL/GenBank/DDBJ databases">
        <authorList>
            <person name="Meier V. D."/>
        </authorList>
    </citation>
    <scope>NUCLEOTIDE SEQUENCE</scope>
    <source>
        <strain evidence="1">AVDCRST_MAG94</strain>
    </source>
</reference>
<protein>
    <recommendedName>
        <fullName evidence="2">GIY-YIG domain-containing protein</fullName>
    </recommendedName>
</protein>
<proteinExistence type="predicted"/>
<evidence type="ECO:0000313" key="1">
    <source>
        <dbReference type="EMBL" id="CAA9372485.1"/>
    </source>
</evidence>
<accession>A0A6J4N072</accession>
<evidence type="ECO:0008006" key="2">
    <source>
        <dbReference type="Google" id="ProtNLM"/>
    </source>
</evidence>
<organism evidence="1">
    <name type="scientific">uncultured Leptolyngbya sp</name>
    <dbReference type="NCBI Taxonomy" id="332963"/>
    <lineage>
        <taxon>Bacteria</taxon>
        <taxon>Bacillati</taxon>
        <taxon>Cyanobacteriota</taxon>
        <taxon>Cyanophyceae</taxon>
        <taxon>Leptolyngbyales</taxon>
        <taxon>Leptolyngbyaceae</taxon>
        <taxon>Leptolyngbya group</taxon>
        <taxon>Leptolyngbya</taxon>
        <taxon>environmental samples</taxon>
    </lineage>
</organism>
<dbReference type="AlphaFoldDB" id="A0A6J4N072"/>